<comment type="similarity">
    <text evidence="1">Belongs to the glycosyltransferase 90 family.</text>
</comment>
<evidence type="ECO:0000313" key="5">
    <source>
        <dbReference type="EMBL" id="KAG2428545.1"/>
    </source>
</evidence>
<keyword evidence="6" id="KW-1185">Reference proteome</keyword>
<reference evidence="5" key="1">
    <citation type="journal article" date="2020" name="bioRxiv">
        <title>Comparative genomics of Chlamydomonas.</title>
        <authorList>
            <person name="Craig R.J."/>
            <person name="Hasan A.R."/>
            <person name="Ness R.W."/>
            <person name="Keightley P.D."/>
        </authorList>
    </citation>
    <scope>NUCLEOTIDE SEQUENCE</scope>
    <source>
        <strain evidence="5">CCAP 11/173</strain>
    </source>
</reference>
<evidence type="ECO:0000256" key="2">
    <source>
        <dbReference type="ARBA" id="ARBA00022679"/>
    </source>
</evidence>
<evidence type="ECO:0000259" key="4">
    <source>
        <dbReference type="SMART" id="SM00672"/>
    </source>
</evidence>
<sequence length="512" mass="55158">MQLKDGAPPFLDHAEGLGQREVLVLPLPRPGYEPASGPEWDAFLRQNLGEDLRKYGNATPPAAPVVTLAALHVLMSRLWRSSAKRSGALVVLRGGGAYMATHRGVPGYIRTRLTVNLQELVRGARRLLGRPLPDTLFAYNAQDEPVCGLLRGACDSAPLFSHIKKYDWARGRSLDSDVLVPHMGHDFNSTTHFPWPAKDPRAVLRARLQSSMDARTCMRVALAKLSASPTGRALLDAGFVQNRHHSYRPPADHMRPYLSMPDHARYRLLLNADGHTASSRLGYLLTIDSPVLTQHSPWIEYYYRSLNRPPAGDDADATAAAPPRNVSLLAPDQDPGSTAAATAATAATTATERLVLYYNESNILDLVRQLQDPAHDAALRAQAAAAQRFAAKFITPDQKVRYWVEAVQAYAALMPPGLSAVVAGLKLKPAVAGGSGGEPRLGSASGTAILDALKAASRASSNATSSSSGSSSKSSSKSKSKGKSKSKSKSKRRKALEMARGAIMQWWTGDLP</sequence>
<dbReference type="SMART" id="SM00672">
    <property type="entry name" value="CAP10"/>
    <property type="match status" value="1"/>
</dbReference>
<accession>A0A835VUM9</accession>
<keyword evidence="2" id="KW-0808">Transferase</keyword>
<protein>
    <recommendedName>
        <fullName evidence="4">Glycosyl transferase CAP10 domain-containing protein</fullName>
    </recommendedName>
</protein>
<evidence type="ECO:0000313" key="6">
    <source>
        <dbReference type="Proteomes" id="UP000613740"/>
    </source>
</evidence>
<name>A0A835VUM9_9CHLO</name>
<gene>
    <name evidence="5" type="ORF">HYH02_014349</name>
</gene>
<dbReference type="Proteomes" id="UP000613740">
    <property type="component" value="Unassembled WGS sequence"/>
</dbReference>
<dbReference type="PANTHER" id="PTHR12203:SF35">
    <property type="entry name" value="PROTEIN O-GLUCOSYLTRANSFERASE 1"/>
    <property type="match status" value="1"/>
</dbReference>
<feature type="compositionally biased region" description="Low complexity" evidence="3">
    <location>
        <begin position="460"/>
        <end position="475"/>
    </location>
</feature>
<dbReference type="EMBL" id="JAEHOD010000092">
    <property type="protein sequence ID" value="KAG2428545.1"/>
    <property type="molecule type" value="Genomic_DNA"/>
</dbReference>
<dbReference type="Pfam" id="PF05686">
    <property type="entry name" value="Glyco_transf_90"/>
    <property type="match status" value="1"/>
</dbReference>
<evidence type="ECO:0000256" key="1">
    <source>
        <dbReference type="ARBA" id="ARBA00010118"/>
    </source>
</evidence>
<proteinExistence type="inferred from homology"/>
<dbReference type="InterPro" id="IPR006598">
    <property type="entry name" value="CAP10"/>
</dbReference>
<dbReference type="InterPro" id="IPR051091">
    <property type="entry name" value="O-Glucosyltr/Glycosyltrsf_90"/>
</dbReference>
<feature type="domain" description="Glycosyl transferase CAP10" evidence="4">
    <location>
        <begin position="131"/>
        <end position="390"/>
    </location>
</feature>
<dbReference type="GO" id="GO:0016740">
    <property type="term" value="F:transferase activity"/>
    <property type="evidence" value="ECO:0007669"/>
    <property type="project" value="UniProtKB-KW"/>
</dbReference>
<evidence type="ECO:0000256" key="3">
    <source>
        <dbReference type="SAM" id="MobiDB-lite"/>
    </source>
</evidence>
<organism evidence="5 6">
    <name type="scientific">Chlamydomonas schloesseri</name>
    <dbReference type="NCBI Taxonomy" id="2026947"/>
    <lineage>
        <taxon>Eukaryota</taxon>
        <taxon>Viridiplantae</taxon>
        <taxon>Chlorophyta</taxon>
        <taxon>core chlorophytes</taxon>
        <taxon>Chlorophyceae</taxon>
        <taxon>CS clade</taxon>
        <taxon>Chlamydomonadales</taxon>
        <taxon>Chlamydomonadaceae</taxon>
        <taxon>Chlamydomonas</taxon>
    </lineage>
</organism>
<feature type="region of interest" description="Disordered" evidence="3">
    <location>
        <begin position="460"/>
        <end position="501"/>
    </location>
</feature>
<dbReference type="OrthoDB" id="541052at2759"/>
<dbReference type="PANTHER" id="PTHR12203">
    <property type="entry name" value="KDEL LYS-ASP-GLU-LEU CONTAINING - RELATED"/>
    <property type="match status" value="1"/>
</dbReference>
<comment type="caution">
    <text evidence="5">The sequence shown here is derived from an EMBL/GenBank/DDBJ whole genome shotgun (WGS) entry which is preliminary data.</text>
</comment>
<feature type="compositionally biased region" description="Basic residues" evidence="3">
    <location>
        <begin position="476"/>
        <end position="494"/>
    </location>
</feature>
<dbReference type="AlphaFoldDB" id="A0A835VUM9"/>